<name>V7AMS1_PHAVU</name>
<dbReference type="PANTHER" id="PTHR47481:SF30">
    <property type="entry name" value="CCHC-TYPE DOMAIN-CONTAINING PROTEIN"/>
    <property type="match status" value="1"/>
</dbReference>
<accession>V7AMS1</accession>
<dbReference type="EMBL" id="CM002298">
    <property type="protein sequence ID" value="ESW05431.1"/>
    <property type="molecule type" value="Genomic_DNA"/>
</dbReference>
<dbReference type="Proteomes" id="UP000000226">
    <property type="component" value="Chromosome 11"/>
</dbReference>
<dbReference type="Pfam" id="PF14223">
    <property type="entry name" value="Retrotran_gag_2"/>
    <property type="match status" value="1"/>
</dbReference>
<dbReference type="PANTHER" id="PTHR47481">
    <property type="match status" value="1"/>
</dbReference>
<keyword evidence="2" id="KW-1185">Reference proteome</keyword>
<sequence length="220" mass="25260">MAQKCKTGGSTVIYPRKILIKLDGKNYFSWREQVDAKLTSHNLKQFLVNHAIPNRYANESDRAGGIVTKEYKQWFLQDQMLVPWLIPSISIGIFPSVLHCSHLWEVWERVHQHMGSDLTLVRHIRSELKNTKKKETQSISEYVDSIRYVVDCLAEMGESVCEQEHIEAILEGLPEEYDAMAKVIRTRENPSIILAESLLLLNEAQTQKQKIPGRGSSRSL</sequence>
<proteinExistence type="predicted"/>
<dbReference type="AlphaFoldDB" id="V7AMS1"/>
<dbReference type="OrthoDB" id="1745344at2759"/>
<gene>
    <name evidence="1" type="ORF">PHAVU_011G178600g</name>
</gene>
<organism evidence="1 2">
    <name type="scientific">Phaseolus vulgaris</name>
    <name type="common">Kidney bean</name>
    <name type="synonym">French bean</name>
    <dbReference type="NCBI Taxonomy" id="3885"/>
    <lineage>
        <taxon>Eukaryota</taxon>
        <taxon>Viridiplantae</taxon>
        <taxon>Streptophyta</taxon>
        <taxon>Embryophyta</taxon>
        <taxon>Tracheophyta</taxon>
        <taxon>Spermatophyta</taxon>
        <taxon>Magnoliopsida</taxon>
        <taxon>eudicotyledons</taxon>
        <taxon>Gunneridae</taxon>
        <taxon>Pentapetalae</taxon>
        <taxon>rosids</taxon>
        <taxon>fabids</taxon>
        <taxon>Fabales</taxon>
        <taxon>Fabaceae</taxon>
        <taxon>Papilionoideae</taxon>
        <taxon>50 kb inversion clade</taxon>
        <taxon>NPAAA clade</taxon>
        <taxon>indigoferoid/millettioid clade</taxon>
        <taxon>Phaseoleae</taxon>
        <taxon>Phaseolus</taxon>
    </lineage>
</organism>
<dbReference type="Gramene" id="ESW05431">
    <property type="protein sequence ID" value="ESW05431"/>
    <property type="gene ID" value="PHAVU_011G178600g"/>
</dbReference>
<dbReference type="eggNOG" id="KOG0017">
    <property type="taxonomic scope" value="Eukaryota"/>
</dbReference>
<evidence type="ECO:0000313" key="1">
    <source>
        <dbReference type="EMBL" id="ESW05431.1"/>
    </source>
</evidence>
<protein>
    <recommendedName>
        <fullName evidence="3">Retrotransposon Copia-like N-terminal domain-containing protein</fullName>
    </recommendedName>
</protein>
<reference evidence="2" key="1">
    <citation type="journal article" date="2014" name="Nat. Genet.">
        <title>A reference genome for common bean and genome-wide analysis of dual domestications.</title>
        <authorList>
            <person name="Schmutz J."/>
            <person name="McClean P.E."/>
            <person name="Mamidi S."/>
            <person name="Wu G.A."/>
            <person name="Cannon S.B."/>
            <person name="Grimwood J."/>
            <person name="Jenkins J."/>
            <person name="Shu S."/>
            <person name="Song Q."/>
            <person name="Chavarro C."/>
            <person name="Torres-Torres M."/>
            <person name="Geffroy V."/>
            <person name="Moghaddam S.M."/>
            <person name="Gao D."/>
            <person name="Abernathy B."/>
            <person name="Barry K."/>
            <person name="Blair M."/>
            <person name="Brick M.A."/>
            <person name="Chovatia M."/>
            <person name="Gepts P."/>
            <person name="Goodstein D.M."/>
            <person name="Gonzales M."/>
            <person name="Hellsten U."/>
            <person name="Hyten D.L."/>
            <person name="Jia G."/>
            <person name="Kelly J.D."/>
            <person name="Kudrna D."/>
            <person name="Lee R."/>
            <person name="Richard M.M."/>
            <person name="Miklas P.N."/>
            <person name="Osorno J.M."/>
            <person name="Rodrigues J."/>
            <person name="Thareau V."/>
            <person name="Urrea C.A."/>
            <person name="Wang M."/>
            <person name="Yu Y."/>
            <person name="Zhang M."/>
            <person name="Wing R.A."/>
            <person name="Cregan P.B."/>
            <person name="Rokhsar D.S."/>
            <person name="Jackson S.A."/>
        </authorList>
    </citation>
    <scope>NUCLEOTIDE SEQUENCE [LARGE SCALE GENOMIC DNA]</scope>
    <source>
        <strain evidence="2">cv. G19833</strain>
    </source>
</reference>
<evidence type="ECO:0000313" key="2">
    <source>
        <dbReference type="Proteomes" id="UP000000226"/>
    </source>
</evidence>
<dbReference type="OMA" id="PRIINCA"/>
<evidence type="ECO:0008006" key="3">
    <source>
        <dbReference type="Google" id="ProtNLM"/>
    </source>
</evidence>